<dbReference type="PROSITE" id="PS50994">
    <property type="entry name" value="INTEGRASE"/>
    <property type="match status" value="1"/>
</dbReference>
<protein>
    <recommendedName>
        <fullName evidence="2">Integrase catalytic domain-containing protein</fullName>
    </recommendedName>
</protein>
<dbReference type="Proteomes" id="UP000606115">
    <property type="component" value="Unassembled WGS sequence"/>
</dbReference>
<dbReference type="NCBIfam" id="NF033546">
    <property type="entry name" value="transpos_IS21"/>
    <property type="match status" value="1"/>
</dbReference>
<evidence type="ECO:0000256" key="1">
    <source>
        <dbReference type="ARBA" id="ARBA00009277"/>
    </source>
</evidence>
<organism evidence="3 4">
    <name type="scientific">Glutamicibacter ardleyensis</name>
    <dbReference type="NCBI Taxonomy" id="225894"/>
    <lineage>
        <taxon>Bacteria</taxon>
        <taxon>Bacillati</taxon>
        <taxon>Actinomycetota</taxon>
        <taxon>Actinomycetes</taxon>
        <taxon>Micrococcales</taxon>
        <taxon>Micrococcaceae</taxon>
        <taxon>Glutamicibacter</taxon>
    </lineage>
</organism>
<evidence type="ECO:0000313" key="4">
    <source>
        <dbReference type="Proteomes" id="UP000606115"/>
    </source>
</evidence>
<dbReference type="SUPFAM" id="SSF53098">
    <property type="entry name" value="Ribonuclease H-like"/>
    <property type="match status" value="1"/>
</dbReference>
<keyword evidence="4" id="KW-1185">Reference proteome</keyword>
<gene>
    <name evidence="3" type="ORF">GCM10007173_35350</name>
</gene>
<dbReference type="Pfam" id="PF00665">
    <property type="entry name" value="rve"/>
    <property type="match status" value="1"/>
</dbReference>
<dbReference type="InterPro" id="IPR036397">
    <property type="entry name" value="RNaseH_sf"/>
</dbReference>
<evidence type="ECO:0000259" key="2">
    <source>
        <dbReference type="PROSITE" id="PS50994"/>
    </source>
</evidence>
<dbReference type="EMBL" id="BMKX01000013">
    <property type="protein sequence ID" value="GGJ73266.1"/>
    <property type="molecule type" value="Genomic_DNA"/>
</dbReference>
<dbReference type="InterPro" id="IPR054353">
    <property type="entry name" value="IstA-like_C"/>
</dbReference>
<feature type="domain" description="Integrase catalytic" evidence="2">
    <location>
        <begin position="1"/>
        <end position="189"/>
    </location>
</feature>
<comment type="similarity">
    <text evidence="1">Belongs to the transposase IS21/IS408/IS1162 family.</text>
</comment>
<dbReference type="Pfam" id="PF22483">
    <property type="entry name" value="Mu-transpos_C_2"/>
    <property type="match status" value="1"/>
</dbReference>
<sequence length="386" mass="43442">MQVDWAGQTLTVTDLFTRKPSKAYLFAAVLPYSGLVFARASLTMNLQAWIELHVQALEYFGGVPQLLIPDNAKTATYRPTRGDRQRVLTDRYSQLASHYGIAIVPARVKRPTDKAAIERAVQTANTRIIGYLSSELWSTIDELNAAIAAQVEEINDLKNPQGITKREIFAADERSHLGSLPEQRFTQVTWKQVKVGRNYHITTDYQHYSVPYRLAGQSLKVRLTDLRVTLFDKEHVVCEHPRKYGRKGQYSTLSEHVPPVHRNIANLWSRAWFLDRAQGFGPATSMVIAQVLDRHAVEAQGYLDCQNILDSLGRKGKARLEAACQQVLNINAVPTYTTLKRVLGTITSDNQVQEAPPAALNTLKPEVTNGDQDVFVRDGSYYSEEF</sequence>
<proteinExistence type="inferred from homology"/>
<comment type="caution">
    <text evidence="3">The sequence shown here is derived from an EMBL/GenBank/DDBJ whole genome shotgun (WGS) entry which is preliminary data.</text>
</comment>
<name>A0ABQ2DWW7_9MICC</name>
<dbReference type="PANTHER" id="PTHR35004:SF8">
    <property type="entry name" value="TRANSPOSASE RV3428C-RELATED"/>
    <property type="match status" value="1"/>
</dbReference>
<dbReference type="InterPro" id="IPR012337">
    <property type="entry name" value="RNaseH-like_sf"/>
</dbReference>
<dbReference type="Gene3D" id="3.30.420.10">
    <property type="entry name" value="Ribonuclease H-like superfamily/Ribonuclease H"/>
    <property type="match status" value="1"/>
</dbReference>
<accession>A0ABQ2DWW7</accession>
<dbReference type="InterPro" id="IPR001584">
    <property type="entry name" value="Integrase_cat-core"/>
</dbReference>
<evidence type="ECO:0000313" key="3">
    <source>
        <dbReference type="EMBL" id="GGJ73266.1"/>
    </source>
</evidence>
<dbReference type="PANTHER" id="PTHR35004">
    <property type="entry name" value="TRANSPOSASE RV3428C-RELATED"/>
    <property type="match status" value="1"/>
</dbReference>
<reference evidence="4" key="1">
    <citation type="journal article" date="2019" name="Int. J. Syst. Evol. Microbiol.">
        <title>The Global Catalogue of Microorganisms (GCM) 10K type strain sequencing project: providing services to taxonomists for standard genome sequencing and annotation.</title>
        <authorList>
            <consortium name="The Broad Institute Genomics Platform"/>
            <consortium name="The Broad Institute Genome Sequencing Center for Infectious Disease"/>
            <person name="Wu L."/>
            <person name="Ma J."/>
        </authorList>
    </citation>
    <scope>NUCLEOTIDE SEQUENCE [LARGE SCALE GENOMIC DNA]</scope>
    <source>
        <strain evidence="4">CGMCC 1.3685</strain>
    </source>
</reference>